<dbReference type="KEGG" id="meso:BSQ44_03855"/>
<sequence length="426" mass="47414">MSFIPSPQQAAAIAAIENWFRRRTRDQQVFRLFGYAGTGKTTITRHAIGELGLEPMDRTGGAGGVLYAAFTGKAALVMTRKGTPASTIHSLIYKVSEATPEEIERVTRELETLRKGVRSMGPAERSFAETQIRRLELRLADIHQPRFILNEQSLVRDADLIVLDEVSMVGAEMASDLLAFGKPILVLGDPGQLPPIKGDGAFTDADPDVMLTDIHRQAETSAIIRLATLARQSVPISYGEHDDFVWKMRRSDIGPHQFLKGGQVICGRNATRLFLNTAMKQAAGFPDAYPRGLGEKIICLKNRHDLGLVNGMFLDLSDIRDESPLAFSASVRTEDGASVPGRQWFYKGHFDDHVAYDAERLRRDWRDMRGLVESVWGYAITCHKAQGSQWENVIVYDDGLGRTAEDRARWLYTAITRAEQGLVILD</sequence>
<dbReference type="InterPro" id="IPR027785">
    <property type="entry name" value="UvrD-like_helicase_C"/>
</dbReference>
<dbReference type="SUPFAM" id="SSF52540">
    <property type="entry name" value="P-loop containing nucleoside triphosphate hydrolases"/>
    <property type="match status" value="1"/>
</dbReference>
<dbReference type="EMBL" id="CP018171">
    <property type="protein sequence ID" value="APH70617.1"/>
    <property type="molecule type" value="Genomic_DNA"/>
</dbReference>
<evidence type="ECO:0000313" key="4">
    <source>
        <dbReference type="EMBL" id="APH70617.1"/>
    </source>
</evidence>
<evidence type="ECO:0000313" key="5">
    <source>
        <dbReference type="Proteomes" id="UP000182840"/>
    </source>
</evidence>
<dbReference type="AlphaFoldDB" id="A0A1L3SMI0"/>
<accession>A0A1L3SMI0</accession>
<reference evidence="5" key="1">
    <citation type="submission" date="2016-11" db="EMBL/GenBank/DDBJ databases">
        <title>Mesorhizobium oceanicum sp. nov., isolated from deep seawater in South China Sea.</title>
        <authorList>
            <person name="Fu G.-Y."/>
        </authorList>
    </citation>
    <scope>NUCLEOTIDE SEQUENCE [LARGE SCALE GENOMIC DNA]</scope>
    <source>
        <strain evidence="5">B7</strain>
    </source>
</reference>
<evidence type="ECO:0000256" key="1">
    <source>
        <dbReference type="ARBA" id="ARBA00022741"/>
    </source>
</evidence>
<dbReference type="PANTHER" id="PTHR43788">
    <property type="entry name" value="DNA2/NAM7 HELICASE FAMILY MEMBER"/>
    <property type="match status" value="1"/>
</dbReference>
<dbReference type="Proteomes" id="UP000182840">
    <property type="component" value="Chromosome"/>
</dbReference>
<dbReference type="GO" id="GO:0005524">
    <property type="term" value="F:ATP binding"/>
    <property type="evidence" value="ECO:0007669"/>
    <property type="project" value="UniProtKB-KW"/>
</dbReference>
<dbReference type="InterPro" id="IPR027417">
    <property type="entry name" value="P-loop_NTPase"/>
</dbReference>
<dbReference type="Pfam" id="PF13604">
    <property type="entry name" value="AAA_30"/>
    <property type="match status" value="1"/>
</dbReference>
<proteinExistence type="predicted"/>
<protein>
    <submittedName>
        <fullName evidence="4">Exodeoxyribonuclease V</fullName>
    </submittedName>
</protein>
<dbReference type="InterPro" id="IPR050534">
    <property type="entry name" value="Coronavir_polyprotein_1ab"/>
</dbReference>
<dbReference type="CDD" id="cd18809">
    <property type="entry name" value="SF1_C_RecD"/>
    <property type="match status" value="1"/>
</dbReference>
<gene>
    <name evidence="4" type="ORF">BSQ44_03855</name>
</gene>
<keyword evidence="1" id="KW-0547">Nucleotide-binding</keyword>
<organism evidence="4 5">
    <name type="scientific">Aquibium oceanicum</name>
    <dbReference type="NCBI Taxonomy" id="1670800"/>
    <lineage>
        <taxon>Bacteria</taxon>
        <taxon>Pseudomonadati</taxon>
        <taxon>Pseudomonadota</taxon>
        <taxon>Alphaproteobacteria</taxon>
        <taxon>Hyphomicrobiales</taxon>
        <taxon>Phyllobacteriaceae</taxon>
        <taxon>Aquibium</taxon>
    </lineage>
</organism>
<dbReference type="Gene3D" id="3.40.50.300">
    <property type="entry name" value="P-loop containing nucleotide triphosphate hydrolases"/>
    <property type="match status" value="2"/>
</dbReference>
<dbReference type="PANTHER" id="PTHR43788:SF6">
    <property type="entry name" value="DNA HELICASE B"/>
    <property type="match status" value="1"/>
</dbReference>
<dbReference type="Pfam" id="PF13538">
    <property type="entry name" value="UvrD_C_2"/>
    <property type="match status" value="1"/>
</dbReference>
<feature type="domain" description="UvrD-like helicase C-terminal" evidence="3">
    <location>
        <begin position="377"/>
        <end position="424"/>
    </location>
</feature>
<evidence type="ECO:0000259" key="3">
    <source>
        <dbReference type="Pfam" id="PF13538"/>
    </source>
</evidence>
<dbReference type="OrthoDB" id="9803432at2"/>
<dbReference type="STRING" id="1670800.BSQ44_03855"/>
<name>A0A1L3SMI0_9HYPH</name>
<keyword evidence="5" id="KW-1185">Reference proteome</keyword>
<evidence type="ECO:0000256" key="2">
    <source>
        <dbReference type="ARBA" id="ARBA00022840"/>
    </source>
</evidence>
<dbReference type="RefSeq" id="WP_072602028.1">
    <property type="nucleotide sequence ID" value="NZ_CP018171.1"/>
</dbReference>
<keyword evidence="2" id="KW-0067">ATP-binding</keyword>
<dbReference type="GO" id="GO:0003678">
    <property type="term" value="F:DNA helicase activity"/>
    <property type="evidence" value="ECO:0007669"/>
    <property type="project" value="UniProtKB-ARBA"/>
</dbReference>